<dbReference type="Gene3D" id="1.10.10.10">
    <property type="entry name" value="Winged helix-like DNA-binding domain superfamily/Winged helix DNA-binding domain"/>
    <property type="match status" value="1"/>
</dbReference>
<feature type="domain" description="DnaD N-terminal" evidence="3">
    <location>
        <begin position="13"/>
        <end position="109"/>
    </location>
</feature>
<dbReference type="InterPro" id="IPR034829">
    <property type="entry name" value="DnaD-like_sf"/>
</dbReference>
<dbReference type="InterPro" id="IPR036388">
    <property type="entry name" value="WH-like_DNA-bd_sf"/>
</dbReference>
<organism evidence="5">
    <name type="scientific">Phytoplasma mali (strain AT)</name>
    <dbReference type="NCBI Taxonomy" id="482235"/>
    <lineage>
        <taxon>Bacteria</taxon>
        <taxon>Bacillati</taxon>
        <taxon>Mycoplasmatota</taxon>
        <taxon>Mollicutes</taxon>
        <taxon>Acholeplasmatales</taxon>
        <taxon>Acholeplasmataceae</taxon>
        <taxon>Candidatus Phytoplasma</taxon>
        <taxon>16SrX (Apple proliferation group)</taxon>
    </lineage>
</organism>
<feature type="domain" description="DnaB/C C-terminal" evidence="2">
    <location>
        <begin position="123"/>
        <end position="179"/>
    </location>
</feature>
<reference evidence="4 5" key="1">
    <citation type="journal article" date="2008" name="BMC Genomics">
        <title>The linear chromosome of the plant-pathogenic mycoplasma 'Candidatus Phytoplasma mali'.</title>
        <authorList>
            <person name="Kube M."/>
            <person name="Schneider B."/>
            <person name="Kuhl H."/>
            <person name="Dandekar T."/>
            <person name="Heitmann K."/>
            <person name="Migdoll A.M."/>
            <person name="Reinhardt R."/>
            <person name="Seemueller E."/>
        </authorList>
    </citation>
    <scope>NUCLEOTIDE SEQUENCE [LARGE SCALE GENOMIC DNA]</scope>
    <source>
        <strain evidence="4 5">AT</strain>
    </source>
</reference>
<evidence type="ECO:0000256" key="1">
    <source>
        <dbReference type="ARBA" id="ARBA00093462"/>
    </source>
</evidence>
<protein>
    <submittedName>
        <fullName evidence="4">DNA replication protein</fullName>
    </submittedName>
</protein>
<evidence type="ECO:0000313" key="5">
    <source>
        <dbReference type="Proteomes" id="UP000002020"/>
    </source>
</evidence>
<dbReference type="eggNOG" id="COG3935">
    <property type="taxonomic scope" value="Bacteria"/>
</dbReference>
<proteinExistence type="inferred from homology"/>
<evidence type="ECO:0000313" key="4">
    <source>
        <dbReference type="EMBL" id="CAP18238.1"/>
    </source>
</evidence>
<dbReference type="SUPFAM" id="SSF158499">
    <property type="entry name" value="DnaD domain-like"/>
    <property type="match status" value="1"/>
</dbReference>
<dbReference type="STRING" id="37692.ATP_00051"/>
<dbReference type="InterPro" id="IPR006343">
    <property type="entry name" value="DnaB/C_C"/>
</dbReference>
<gene>
    <name evidence="4" type="primary">dnaD</name>
    <name evidence="4" type="ordered locus">ATP_00051</name>
</gene>
<keyword evidence="5" id="KW-1185">Reference proteome</keyword>
<dbReference type="Pfam" id="PF21984">
    <property type="entry name" value="DnaD_N"/>
    <property type="match status" value="1"/>
</dbReference>
<sequence>MIKKLYEEGNLLIENILIKEYHKLKLNIKELTVLLFLFNSYKEKTFSSSELAKKIGFSKNELEEILEQLIKKNFFHLFSETKGNKIIEVFSLDKTFDKIKQLYLQEENKKIFEKQKNQLSETIEMIEQFKGNCLTSYELEIIKDWYQNKKYNHYNILENIQQAQKLNRFSVNYIEKLLNQEDFLNVEPNDKADQILDKLFKKIK</sequence>
<evidence type="ECO:0000259" key="2">
    <source>
        <dbReference type="Pfam" id="PF07261"/>
    </source>
</evidence>
<evidence type="ECO:0000259" key="3">
    <source>
        <dbReference type="Pfam" id="PF21984"/>
    </source>
</evidence>
<dbReference type="Proteomes" id="UP000002020">
    <property type="component" value="Chromosome"/>
</dbReference>
<comment type="similarity">
    <text evidence="1">Belongs to the DnaB/DnaD family.</text>
</comment>
<name>B3R074_PHYMT</name>
<dbReference type="KEGG" id="pml:ATP_00051"/>
<dbReference type="AlphaFoldDB" id="B3R074"/>
<accession>B3R074</accession>
<dbReference type="EMBL" id="CU469464">
    <property type="protein sequence ID" value="CAP18238.1"/>
    <property type="molecule type" value="Genomic_DNA"/>
</dbReference>
<dbReference type="HOGENOM" id="CLU_091656_1_0_14"/>
<dbReference type="InterPro" id="IPR053843">
    <property type="entry name" value="DnaD_N"/>
</dbReference>
<dbReference type="Pfam" id="PF07261">
    <property type="entry name" value="DnaB_2"/>
    <property type="match status" value="1"/>
</dbReference>